<dbReference type="GO" id="GO:0009228">
    <property type="term" value="P:thiamine biosynthetic process"/>
    <property type="evidence" value="ECO:0007669"/>
    <property type="project" value="UniProtKB-KW"/>
</dbReference>
<comment type="caution">
    <text evidence="3">The sequence shown here is derived from an EMBL/GenBank/DDBJ whole genome shotgun (WGS) entry which is preliminary data.</text>
</comment>
<keyword evidence="1" id="KW-0784">Thiamine biosynthesis</keyword>
<dbReference type="PANTHER" id="PTHR20858">
    <property type="entry name" value="PHOSPHOMETHYLPYRIMIDINE KINASE"/>
    <property type="match status" value="1"/>
</dbReference>
<sequence length="274" mass="28858">MNTKSLIISQDLCGVGQVSMSVALPLAAGLGLTPYVLPTALLSSHTGGLGANTYLDLSSEMPGILKHWQQLQLQPDGIYLGYLGQKAADQWDRWLPKFHAPLVLIDPVMADNGKLYKGFDAAYVATMQQLAHRATVLTPNITEAQLLLDEKPTTLTDPSAVTALAKRLHAQFDSAVLITGVPFHKQIAVVGIDASGTTLALAQPKETGHYFGTGDLFAAALATGLLKGQNLRQAAATGMVAARLAIKATLATDADPKYGLNLAGVIPALSKQLP</sequence>
<dbReference type="GO" id="GO:0008972">
    <property type="term" value="F:phosphomethylpyrimidine kinase activity"/>
    <property type="evidence" value="ECO:0007669"/>
    <property type="project" value="TreeGrafter"/>
</dbReference>
<dbReference type="AlphaFoldDB" id="A0A0C9PSP8"/>
<dbReference type="Pfam" id="PF08543">
    <property type="entry name" value="Phos_pyr_kin"/>
    <property type="match status" value="1"/>
</dbReference>
<reference evidence="4" key="1">
    <citation type="submission" date="2014-05" db="EMBL/GenBank/DDBJ databases">
        <title>Whole genome sequencing of Lactobacillus casei NRIC0644.</title>
        <authorList>
            <person name="Atarashi H."/>
            <person name="Yoshida Y."/>
            <person name="Fujimura S."/>
            <person name="Tanaka N."/>
            <person name="Shiwa Y."/>
            <person name="Yoshikawa H."/>
            <person name="Okada S."/>
            <person name="Nakagawa J."/>
        </authorList>
    </citation>
    <scope>NUCLEOTIDE SEQUENCE [LARGE SCALE GENOMIC DNA]</scope>
    <source>
        <strain evidence="4">NRIC0644</strain>
    </source>
</reference>
<dbReference type="RefSeq" id="WP_016377437.1">
    <property type="nucleotide sequence ID" value="NZ_BAYM01000389.1"/>
</dbReference>
<dbReference type="Gene3D" id="3.40.1190.20">
    <property type="match status" value="1"/>
</dbReference>
<protein>
    <submittedName>
        <fullName evidence="3">Pyridoxal/pyridoxine/pyridoxamine kinase</fullName>
    </submittedName>
</protein>
<feature type="domain" description="Pyridoxamine kinase/Phosphomethylpyrimidine kinase" evidence="2">
    <location>
        <begin position="80"/>
        <end position="250"/>
    </location>
</feature>
<name>A0A0C9PSP8_LACPA</name>
<dbReference type="PANTHER" id="PTHR20858:SF17">
    <property type="entry name" value="HYDROXYMETHYLPYRIMIDINE_PHOSPHOMETHYLPYRIMIDINE KINASE THI20-RELATED"/>
    <property type="match status" value="1"/>
</dbReference>
<dbReference type="GO" id="GO:0008902">
    <property type="term" value="F:hydroxymethylpyrimidine kinase activity"/>
    <property type="evidence" value="ECO:0007669"/>
    <property type="project" value="TreeGrafter"/>
</dbReference>
<gene>
    <name evidence="3" type="ORF">LC0644_2555</name>
</gene>
<evidence type="ECO:0000313" key="3">
    <source>
        <dbReference type="EMBL" id="GAN37966.1"/>
    </source>
</evidence>
<dbReference type="Proteomes" id="UP000032552">
    <property type="component" value="Unassembled WGS sequence"/>
</dbReference>
<proteinExistence type="predicted"/>
<dbReference type="InterPro" id="IPR013749">
    <property type="entry name" value="PM/HMP-P_kinase-1"/>
</dbReference>
<keyword evidence="3" id="KW-0418">Kinase</keyword>
<evidence type="ECO:0000313" key="4">
    <source>
        <dbReference type="Proteomes" id="UP000032552"/>
    </source>
</evidence>
<dbReference type="InterPro" id="IPR029056">
    <property type="entry name" value="Ribokinase-like"/>
</dbReference>
<keyword evidence="3" id="KW-0808">Transferase</keyword>
<evidence type="ECO:0000259" key="2">
    <source>
        <dbReference type="Pfam" id="PF08543"/>
    </source>
</evidence>
<accession>A0A0C9PSP8</accession>
<evidence type="ECO:0000256" key="1">
    <source>
        <dbReference type="ARBA" id="ARBA00022977"/>
    </source>
</evidence>
<dbReference type="SUPFAM" id="SSF53613">
    <property type="entry name" value="Ribokinase-like"/>
    <property type="match status" value="1"/>
</dbReference>
<dbReference type="GO" id="GO:0005829">
    <property type="term" value="C:cytosol"/>
    <property type="evidence" value="ECO:0007669"/>
    <property type="project" value="TreeGrafter"/>
</dbReference>
<organism evidence="3 4">
    <name type="scientific">Lacticaseibacillus paracasei NRIC 0644</name>
    <dbReference type="NCBI Taxonomy" id="1435038"/>
    <lineage>
        <taxon>Bacteria</taxon>
        <taxon>Bacillati</taxon>
        <taxon>Bacillota</taxon>
        <taxon>Bacilli</taxon>
        <taxon>Lactobacillales</taxon>
        <taxon>Lactobacillaceae</taxon>
        <taxon>Lacticaseibacillus</taxon>
    </lineage>
</organism>
<dbReference type="EMBL" id="BAYM01000389">
    <property type="protein sequence ID" value="GAN37966.1"/>
    <property type="molecule type" value="Genomic_DNA"/>
</dbReference>